<dbReference type="InterPro" id="IPR001254">
    <property type="entry name" value="Trypsin_dom"/>
</dbReference>
<dbReference type="SMART" id="SM00020">
    <property type="entry name" value="Tryp_SPc"/>
    <property type="match status" value="1"/>
</dbReference>
<dbReference type="Proteomes" id="UP000015102">
    <property type="component" value="Unassembled WGS sequence"/>
</dbReference>
<dbReference type="AlphaFoldDB" id="T1GHM9"/>
<evidence type="ECO:0000259" key="3">
    <source>
        <dbReference type="PROSITE" id="PS50240"/>
    </source>
</evidence>
<reference evidence="4" key="2">
    <citation type="submission" date="2015-06" db="UniProtKB">
        <authorList>
            <consortium name="EnsemblMetazoa"/>
        </authorList>
    </citation>
    <scope>IDENTIFICATION</scope>
</reference>
<dbReference type="Gene3D" id="2.40.10.10">
    <property type="entry name" value="Trypsin-like serine proteases"/>
    <property type="match status" value="2"/>
</dbReference>
<dbReference type="HOGENOM" id="CLU_2090800_0_0_1"/>
<dbReference type="EnsemblMetazoa" id="MESCA002936-RA">
    <property type="protein sequence ID" value="MESCA002936-PA"/>
    <property type="gene ID" value="MESCA002936"/>
</dbReference>
<dbReference type="GO" id="GO:0006508">
    <property type="term" value="P:proteolysis"/>
    <property type="evidence" value="ECO:0007669"/>
    <property type="project" value="InterPro"/>
</dbReference>
<dbReference type="PRINTS" id="PR00722">
    <property type="entry name" value="CHYMOTRYPSIN"/>
</dbReference>
<evidence type="ECO:0000313" key="4">
    <source>
        <dbReference type="EnsemblMetazoa" id="MESCA002936-PA"/>
    </source>
</evidence>
<dbReference type="STRING" id="36166.T1GHM9"/>
<dbReference type="PROSITE" id="PS00135">
    <property type="entry name" value="TRYPSIN_SER"/>
    <property type="match status" value="1"/>
</dbReference>
<evidence type="ECO:0000313" key="5">
    <source>
        <dbReference type="Proteomes" id="UP000015102"/>
    </source>
</evidence>
<accession>T1GHM9</accession>
<dbReference type="Pfam" id="PF00089">
    <property type="entry name" value="Trypsin"/>
    <property type="match status" value="1"/>
</dbReference>
<feature type="domain" description="Peptidase S1" evidence="3">
    <location>
        <begin position="1"/>
        <end position="117"/>
    </location>
</feature>
<dbReference type="InterPro" id="IPR033116">
    <property type="entry name" value="TRYPSIN_SER"/>
</dbReference>
<dbReference type="PANTHER" id="PTHR24256">
    <property type="entry name" value="TRYPTASE-RELATED"/>
    <property type="match status" value="1"/>
</dbReference>
<dbReference type="PROSITE" id="PS50240">
    <property type="entry name" value="TRYPSIN_DOM"/>
    <property type="match status" value="1"/>
</dbReference>
<sequence length="117" mass="13254">MIVHQNYNESGYLYDIGLLKLESKIKFNNFTKAVKLPMKYENTISYENCTGIASGWGKISEKQDKSKNLLYVSLKIINNDVCEKYYKNPFHPSLLCTSTKGKRSICTGDSGGPFVLK</sequence>
<dbReference type="InterPro" id="IPR043504">
    <property type="entry name" value="Peptidase_S1_PA_chymotrypsin"/>
</dbReference>
<comment type="similarity">
    <text evidence="2">Belongs to the peptidase S1 family. CLIP subfamily.</text>
</comment>
<dbReference type="InterPro" id="IPR009003">
    <property type="entry name" value="Peptidase_S1_PA"/>
</dbReference>
<evidence type="ECO:0000256" key="2">
    <source>
        <dbReference type="ARBA" id="ARBA00024195"/>
    </source>
</evidence>
<dbReference type="InterPro" id="IPR001314">
    <property type="entry name" value="Peptidase_S1A"/>
</dbReference>
<proteinExistence type="inferred from homology"/>
<protein>
    <recommendedName>
        <fullName evidence="3">Peptidase S1 domain-containing protein</fullName>
    </recommendedName>
</protein>
<keyword evidence="5" id="KW-1185">Reference proteome</keyword>
<dbReference type="InterPro" id="IPR051487">
    <property type="entry name" value="Ser/Thr_Proteases_Immune/Dev"/>
</dbReference>
<name>T1GHM9_MEGSC</name>
<evidence type="ECO:0000256" key="1">
    <source>
        <dbReference type="ARBA" id="ARBA00023157"/>
    </source>
</evidence>
<reference evidence="5" key="1">
    <citation type="submission" date="2013-02" db="EMBL/GenBank/DDBJ databases">
        <authorList>
            <person name="Hughes D."/>
        </authorList>
    </citation>
    <scope>NUCLEOTIDE SEQUENCE</scope>
    <source>
        <strain>Durham</strain>
        <strain evidence="5">NC isolate 2 -- Noor lab</strain>
    </source>
</reference>
<organism evidence="4 5">
    <name type="scientific">Megaselia scalaris</name>
    <name type="common">Humpbacked fly</name>
    <name type="synonym">Phora scalaris</name>
    <dbReference type="NCBI Taxonomy" id="36166"/>
    <lineage>
        <taxon>Eukaryota</taxon>
        <taxon>Metazoa</taxon>
        <taxon>Ecdysozoa</taxon>
        <taxon>Arthropoda</taxon>
        <taxon>Hexapoda</taxon>
        <taxon>Insecta</taxon>
        <taxon>Pterygota</taxon>
        <taxon>Neoptera</taxon>
        <taxon>Endopterygota</taxon>
        <taxon>Diptera</taxon>
        <taxon>Brachycera</taxon>
        <taxon>Muscomorpha</taxon>
        <taxon>Platypezoidea</taxon>
        <taxon>Phoridae</taxon>
        <taxon>Megaseliini</taxon>
        <taxon>Megaselia</taxon>
    </lineage>
</organism>
<dbReference type="GO" id="GO:0004252">
    <property type="term" value="F:serine-type endopeptidase activity"/>
    <property type="evidence" value="ECO:0007669"/>
    <property type="project" value="InterPro"/>
</dbReference>
<keyword evidence="1" id="KW-1015">Disulfide bond</keyword>
<dbReference type="SUPFAM" id="SSF50494">
    <property type="entry name" value="Trypsin-like serine proteases"/>
    <property type="match status" value="1"/>
</dbReference>
<dbReference type="EMBL" id="CAQQ02112316">
    <property type="status" value="NOT_ANNOTATED_CDS"/>
    <property type="molecule type" value="Genomic_DNA"/>
</dbReference>